<reference evidence="1" key="2">
    <citation type="submission" date="2020-09" db="EMBL/GenBank/DDBJ databases">
        <authorList>
            <person name="Sun Q."/>
            <person name="Kim S."/>
        </authorList>
    </citation>
    <scope>NUCLEOTIDE SEQUENCE</scope>
    <source>
        <strain evidence="1">KCTC 32182</strain>
    </source>
</reference>
<dbReference type="EMBL" id="BMYX01000045">
    <property type="protein sequence ID" value="GGY30482.1"/>
    <property type="molecule type" value="Genomic_DNA"/>
</dbReference>
<accession>A0A918P7A8</accession>
<gene>
    <name evidence="1" type="ORF">GCM10011289_36240</name>
</gene>
<evidence type="ECO:0000313" key="2">
    <source>
        <dbReference type="Proteomes" id="UP000645257"/>
    </source>
</evidence>
<sequence length="140" mass="15938">MYKLDKNDSAQRQLIFAALDDFCPNGALSNVFGGQYGDTPEEWALAVIDFIYNSMGLGLIEPMPCMHGFEKLNAEEVRFILIKSRESPDLEKNEDLVWDILYLHGTEKLKQATGRFKMDNWDALSLPADASFFQYINSSM</sequence>
<comment type="caution">
    <text evidence="1">The sequence shown here is derived from an EMBL/GenBank/DDBJ whole genome shotgun (WGS) entry which is preliminary data.</text>
</comment>
<dbReference type="RefSeq" id="WP_189536996.1">
    <property type="nucleotide sequence ID" value="NZ_BMYX01000045.1"/>
</dbReference>
<reference evidence="1" key="1">
    <citation type="journal article" date="2014" name="Int. J. Syst. Evol. Microbiol.">
        <title>Complete genome sequence of Corynebacterium casei LMG S-19264T (=DSM 44701T), isolated from a smear-ripened cheese.</title>
        <authorList>
            <consortium name="US DOE Joint Genome Institute (JGI-PGF)"/>
            <person name="Walter F."/>
            <person name="Albersmeier A."/>
            <person name="Kalinowski J."/>
            <person name="Ruckert C."/>
        </authorList>
    </citation>
    <scope>NUCLEOTIDE SEQUENCE</scope>
    <source>
        <strain evidence="1">KCTC 32182</strain>
    </source>
</reference>
<organism evidence="1 2">
    <name type="scientific">Paludibacterium paludis</name>
    <dbReference type="NCBI Taxonomy" id="1225769"/>
    <lineage>
        <taxon>Bacteria</taxon>
        <taxon>Pseudomonadati</taxon>
        <taxon>Pseudomonadota</taxon>
        <taxon>Betaproteobacteria</taxon>
        <taxon>Neisseriales</taxon>
        <taxon>Chromobacteriaceae</taxon>
        <taxon>Paludibacterium</taxon>
    </lineage>
</organism>
<keyword evidence="2" id="KW-1185">Reference proteome</keyword>
<dbReference type="Proteomes" id="UP000645257">
    <property type="component" value="Unassembled WGS sequence"/>
</dbReference>
<proteinExistence type="predicted"/>
<name>A0A918P7A8_9NEIS</name>
<protein>
    <submittedName>
        <fullName evidence="1">Uncharacterized protein</fullName>
    </submittedName>
</protein>
<evidence type="ECO:0000313" key="1">
    <source>
        <dbReference type="EMBL" id="GGY30482.1"/>
    </source>
</evidence>
<dbReference type="AlphaFoldDB" id="A0A918P7A8"/>